<sequence>MSGPTLSIISAVHNKADVLAETVENWQSHSSSLGDAVEFVLVDDASVDGSYALAQSLASEDKRIKLHRLPENRGPAIAFNTAAGLAGGRYLLAADADDLFPDNAIMLMLSAAEMHHADLVYGRSKRTTEYPPLSAGTKVELIADPFAFAVRKKLVRMGFLAEKALWIAAGGADETIFIQDQSLPLRLSCHARCMAYIDDYVYYLRPAGSDNLSRNTLQQQHDRFLALAPFLKHKELSEETRKQILRQMVSSSWKRRRETKGILPFLSPEFLTYTLTRMTGRSPSPAWFEREEEKFRKLSNIRRPAGALI</sequence>
<dbReference type="Proteomes" id="UP000318801">
    <property type="component" value="Unassembled WGS sequence"/>
</dbReference>
<dbReference type="RefSeq" id="WP_141150583.1">
    <property type="nucleotide sequence ID" value="NZ_VHLG01000014.1"/>
</dbReference>
<dbReference type="InterPro" id="IPR029044">
    <property type="entry name" value="Nucleotide-diphossugar_trans"/>
</dbReference>
<dbReference type="CDD" id="cd00761">
    <property type="entry name" value="Glyco_tranf_GTA_type"/>
    <property type="match status" value="1"/>
</dbReference>
<dbReference type="Gene3D" id="3.90.550.10">
    <property type="entry name" value="Spore Coat Polysaccharide Biosynthesis Protein SpsA, Chain A"/>
    <property type="match status" value="1"/>
</dbReference>
<feature type="domain" description="Glycosyltransferase 2-like" evidence="1">
    <location>
        <begin position="7"/>
        <end position="125"/>
    </location>
</feature>
<proteinExistence type="predicted"/>
<organism evidence="2 3">
    <name type="scientific">Martelella alba</name>
    <dbReference type="NCBI Taxonomy" id="2590451"/>
    <lineage>
        <taxon>Bacteria</taxon>
        <taxon>Pseudomonadati</taxon>
        <taxon>Pseudomonadota</taxon>
        <taxon>Alphaproteobacteria</taxon>
        <taxon>Hyphomicrobiales</taxon>
        <taxon>Aurantimonadaceae</taxon>
        <taxon>Martelella</taxon>
    </lineage>
</organism>
<dbReference type="InterPro" id="IPR001173">
    <property type="entry name" value="Glyco_trans_2-like"/>
</dbReference>
<gene>
    <name evidence="2" type="ORF">FJU08_18780</name>
</gene>
<evidence type="ECO:0000313" key="2">
    <source>
        <dbReference type="EMBL" id="TPW28087.1"/>
    </source>
</evidence>
<dbReference type="OrthoDB" id="9811222at2"/>
<dbReference type="EMBL" id="VHLG01000014">
    <property type="protein sequence ID" value="TPW28087.1"/>
    <property type="molecule type" value="Genomic_DNA"/>
</dbReference>
<dbReference type="PANTHER" id="PTHR22916:SF3">
    <property type="entry name" value="UDP-GLCNAC:BETAGAL BETA-1,3-N-ACETYLGLUCOSAMINYLTRANSFERASE-LIKE PROTEIN 1"/>
    <property type="match status" value="1"/>
</dbReference>
<keyword evidence="3" id="KW-1185">Reference proteome</keyword>
<dbReference type="AlphaFoldDB" id="A0A506U885"/>
<dbReference type="PANTHER" id="PTHR22916">
    <property type="entry name" value="GLYCOSYLTRANSFERASE"/>
    <property type="match status" value="1"/>
</dbReference>
<reference evidence="2 3" key="1">
    <citation type="submission" date="2019-06" db="EMBL/GenBank/DDBJ databases">
        <authorList>
            <person name="Li M."/>
        </authorList>
    </citation>
    <scope>NUCLEOTIDE SEQUENCE [LARGE SCALE GENOMIC DNA]</scope>
    <source>
        <strain evidence="2 3">BGMRC2036</strain>
    </source>
</reference>
<evidence type="ECO:0000259" key="1">
    <source>
        <dbReference type="Pfam" id="PF00535"/>
    </source>
</evidence>
<evidence type="ECO:0000313" key="3">
    <source>
        <dbReference type="Proteomes" id="UP000318801"/>
    </source>
</evidence>
<dbReference type="SUPFAM" id="SSF53448">
    <property type="entry name" value="Nucleotide-diphospho-sugar transferases"/>
    <property type="match status" value="1"/>
</dbReference>
<dbReference type="Pfam" id="PF00535">
    <property type="entry name" value="Glycos_transf_2"/>
    <property type="match status" value="1"/>
</dbReference>
<name>A0A506U885_9HYPH</name>
<comment type="caution">
    <text evidence="2">The sequence shown here is derived from an EMBL/GenBank/DDBJ whole genome shotgun (WGS) entry which is preliminary data.</text>
</comment>
<keyword evidence="2" id="KW-0808">Transferase</keyword>
<protein>
    <submittedName>
        <fullName evidence="2">Glycosyltransferase family 2 protein</fullName>
    </submittedName>
</protein>
<accession>A0A506U885</accession>
<dbReference type="GO" id="GO:0016758">
    <property type="term" value="F:hexosyltransferase activity"/>
    <property type="evidence" value="ECO:0007669"/>
    <property type="project" value="UniProtKB-ARBA"/>
</dbReference>